<dbReference type="EMBL" id="RJKX01000011">
    <property type="protein sequence ID" value="ROQ01233.1"/>
    <property type="molecule type" value="Genomic_DNA"/>
</dbReference>
<dbReference type="PROSITE" id="PS00330">
    <property type="entry name" value="HEMOLYSIN_CALCIUM"/>
    <property type="match status" value="3"/>
</dbReference>
<dbReference type="PANTHER" id="PTHR38340">
    <property type="entry name" value="S-LAYER PROTEIN"/>
    <property type="match status" value="1"/>
</dbReference>
<sequence length="338" mass="35228">MGQLTAFTDPLGAAGHGLQALDHGSVLVSGTATQAVLQVSDGTTLTALGTGFRYSEDGRLIGGTLHDFDFNLGDLPEVHATGFDLSIGAVLGYLSDHRLDHLQAYVFHGDDTIDGSEGGDLALGLDGIDRMYGNGGADTLLGNAENDRIDGDAGNDVLLGGKGDDDIRGGTGDDMLWGNLGRDTIRGGEGNDTIFGGKEYDVIDGGDGDDLIYSDQGGDDIWTGAGNDTVHVEGADQDWVFFQSGSGLDRIDGFDAPSGDLILLERRLNNTDIVDFASLVERIVDDGFGNAIVNLGGGNILRLTDVDAHLVDERYFAFFDPGEYAPPASGLLLGAAAA</sequence>
<dbReference type="Pfam" id="PF00353">
    <property type="entry name" value="HemolysinCabind"/>
    <property type="match status" value="2"/>
</dbReference>
<dbReference type="InterPro" id="IPR001343">
    <property type="entry name" value="Hemolysn_Ca-bd"/>
</dbReference>
<protein>
    <submittedName>
        <fullName evidence="3">Hemolysin type calcium-binding protein</fullName>
    </submittedName>
</protein>
<dbReference type="AlphaFoldDB" id="A0A3N1MBY4"/>
<proteinExistence type="predicted"/>
<evidence type="ECO:0000313" key="4">
    <source>
        <dbReference type="Proteomes" id="UP000278222"/>
    </source>
</evidence>
<comment type="subcellular location">
    <subcellularLocation>
        <location evidence="1">Secreted</location>
    </subcellularLocation>
</comment>
<dbReference type="InterPro" id="IPR011049">
    <property type="entry name" value="Serralysin-like_metalloprot_C"/>
</dbReference>
<gene>
    <name evidence="3" type="ORF">EDC65_0411</name>
</gene>
<dbReference type="PRINTS" id="PR00313">
    <property type="entry name" value="CABNDNGRPT"/>
</dbReference>
<accession>A0A3N1MBY4</accession>
<keyword evidence="4" id="KW-1185">Reference proteome</keyword>
<dbReference type="InterPro" id="IPR018511">
    <property type="entry name" value="Hemolysin-typ_Ca-bd_CS"/>
</dbReference>
<keyword evidence="2" id="KW-0964">Secreted</keyword>
<evidence type="ECO:0000313" key="3">
    <source>
        <dbReference type="EMBL" id="ROQ01233.1"/>
    </source>
</evidence>
<dbReference type="PANTHER" id="PTHR38340:SF1">
    <property type="entry name" value="S-LAYER PROTEIN"/>
    <property type="match status" value="1"/>
</dbReference>
<dbReference type="Proteomes" id="UP000278222">
    <property type="component" value="Unassembled WGS sequence"/>
</dbReference>
<comment type="caution">
    <text evidence="3">The sequence shown here is derived from an EMBL/GenBank/DDBJ whole genome shotgun (WGS) entry which is preliminary data.</text>
</comment>
<dbReference type="SUPFAM" id="SSF51120">
    <property type="entry name" value="beta-Roll"/>
    <property type="match status" value="2"/>
</dbReference>
<dbReference type="GO" id="GO:0005509">
    <property type="term" value="F:calcium ion binding"/>
    <property type="evidence" value="ECO:0007669"/>
    <property type="project" value="InterPro"/>
</dbReference>
<evidence type="ECO:0000256" key="2">
    <source>
        <dbReference type="ARBA" id="ARBA00022525"/>
    </source>
</evidence>
<dbReference type="InterPro" id="IPR050557">
    <property type="entry name" value="RTX_toxin/Mannuronan_C5-epim"/>
</dbReference>
<dbReference type="RefSeq" id="WP_170216288.1">
    <property type="nucleotide sequence ID" value="NZ_AP019700.1"/>
</dbReference>
<dbReference type="Gene3D" id="2.150.10.10">
    <property type="entry name" value="Serralysin-like metalloprotease, C-terminal"/>
    <property type="match status" value="2"/>
</dbReference>
<organism evidence="3 4">
    <name type="scientific">Stella humosa</name>
    <dbReference type="NCBI Taxonomy" id="94"/>
    <lineage>
        <taxon>Bacteria</taxon>
        <taxon>Pseudomonadati</taxon>
        <taxon>Pseudomonadota</taxon>
        <taxon>Alphaproteobacteria</taxon>
        <taxon>Rhodospirillales</taxon>
        <taxon>Stellaceae</taxon>
        <taxon>Stella</taxon>
    </lineage>
</organism>
<evidence type="ECO:0000256" key="1">
    <source>
        <dbReference type="ARBA" id="ARBA00004613"/>
    </source>
</evidence>
<dbReference type="GO" id="GO:0005576">
    <property type="term" value="C:extracellular region"/>
    <property type="evidence" value="ECO:0007669"/>
    <property type="project" value="UniProtKB-SubCell"/>
</dbReference>
<name>A0A3N1MBY4_9PROT</name>
<reference evidence="3 4" key="1">
    <citation type="submission" date="2018-11" db="EMBL/GenBank/DDBJ databases">
        <title>Genomic Encyclopedia of Type Strains, Phase IV (KMG-IV): sequencing the most valuable type-strain genomes for metagenomic binning, comparative biology and taxonomic classification.</title>
        <authorList>
            <person name="Goeker M."/>
        </authorList>
    </citation>
    <scope>NUCLEOTIDE SEQUENCE [LARGE SCALE GENOMIC DNA]</scope>
    <source>
        <strain evidence="3 4">DSM 5900</strain>
    </source>
</reference>